<dbReference type="InterPro" id="IPR002999">
    <property type="entry name" value="Tudor"/>
</dbReference>
<dbReference type="Proteomes" id="UP000078541">
    <property type="component" value="Unassembled WGS sequence"/>
</dbReference>
<dbReference type="InterPro" id="IPR035437">
    <property type="entry name" value="SNase_OB-fold_sf"/>
</dbReference>
<dbReference type="Gene3D" id="2.30.30.140">
    <property type="match status" value="1"/>
</dbReference>
<dbReference type="SUPFAM" id="SSF63748">
    <property type="entry name" value="Tudor/PWWP/MBT"/>
    <property type="match status" value="1"/>
</dbReference>
<dbReference type="AlphaFoldDB" id="A0A151JTZ9"/>
<sequence>MEIATLNTRYLTRSPLKVRVIRVDSPTRFWVQLDNSKEDFKDLMEDLARRMTRRSRFPHYRVYDVRLDDLVVVQEGRRWHRGIVLQIQGDGTVSIDLRDWGRLVEVKGARRNVPTYIKGQLKKTKPMLKNRNHGGYEWGGPLEKTAKKAVENHGREEPRVLIRE</sequence>
<protein>
    <recommendedName>
        <fullName evidence="1">Tudor domain-containing protein</fullName>
    </recommendedName>
</protein>
<dbReference type="EMBL" id="KQ981829">
    <property type="protein sequence ID" value="KYN35071.1"/>
    <property type="molecule type" value="Genomic_DNA"/>
</dbReference>
<accession>A0A151JTZ9</accession>
<organism evidence="2 3">
    <name type="scientific">Trachymyrmex septentrionalis</name>
    <dbReference type="NCBI Taxonomy" id="34720"/>
    <lineage>
        <taxon>Eukaryota</taxon>
        <taxon>Metazoa</taxon>
        <taxon>Ecdysozoa</taxon>
        <taxon>Arthropoda</taxon>
        <taxon>Hexapoda</taxon>
        <taxon>Insecta</taxon>
        <taxon>Pterygota</taxon>
        <taxon>Neoptera</taxon>
        <taxon>Endopterygota</taxon>
        <taxon>Hymenoptera</taxon>
        <taxon>Apocrita</taxon>
        <taxon>Aculeata</taxon>
        <taxon>Formicoidea</taxon>
        <taxon>Formicidae</taxon>
        <taxon>Myrmicinae</taxon>
        <taxon>Trachymyrmex</taxon>
    </lineage>
</organism>
<dbReference type="Gene3D" id="2.40.50.90">
    <property type="match status" value="1"/>
</dbReference>
<reference evidence="2 3" key="1">
    <citation type="submission" date="2016-03" db="EMBL/GenBank/DDBJ databases">
        <title>Trachymyrmex septentrionalis WGS genome.</title>
        <authorList>
            <person name="Nygaard S."/>
            <person name="Hu H."/>
            <person name="Boomsma J."/>
            <person name="Zhang G."/>
        </authorList>
    </citation>
    <scope>NUCLEOTIDE SEQUENCE [LARGE SCALE GENOMIC DNA]</scope>
    <source>
        <strain evidence="2">Tsep2-gDNA-1</strain>
        <tissue evidence="2">Whole body</tissue>
    </source>
</reference>
<gene>
    <name evidence="2" type="ORF">ALC56_10591</name>
</gene>
<name>A0A151JTZ9_9HYME</name>
<dbReference type="GO" id="GO:0005737">
    <property type="term" value="C:cytoplasm"/>
    <property type="evidence" value="ECO:0007669"/>
    <property type="project" value="UniProtKB-ARBA"/>
</dbReference>
<keyword evidence="3" id="KW-1185">Reference proteome</keyword>
<evidence type="ECO:0000313" key="3">
    <source>
        <dbReference type="Proteomes" id="UP000078541"/>
    </source>
</evidence>
<evidence type="ECO:0000313" key="2">
    <source>
        <dbReference type="EMBL" id="KYN35071.1"/>
    </source>
</evidence>
<evidence type="ECO:0000259" key="1">
    <source>
        <dbReference type="Pfam" id="PF00567"/>
    </source>
</evidence>
<proteinExistence type="predicted"/>
<feature type="domain" description="Tudor" evidence="1">
    <location>
        <begin position="16"/>
        <end position="107"/>
    </location>
</feature>
<dbReference type="STRING" id="34720.A0A151JTZ9"/>
<dbReference type="Pfam" id="PF00567">
    <property type="entry name" value="TUDOR"/>
    <property type="match status" value="1"/>
</dbReference>